<name>A0A8I3AA42_9AGAM</name>
<reference evidence="2" key="1">
    <citation type="submission" date="2021-03" db="EMBL/GenBank/DDBJ databases">
        <title>Evolutionary innovations through gain and loss of genes in the ectomycorrhizal Boletales.</title>
        <authorList>
            <person name="Wu G."/>
            <person name="Miyauchi S."/>
            <person name="Morin E."/>
            <person name="Yang Z.-L."/>
            <person name="Xu J."/>
            <person name="Martin F.M."/>
        </authorList>
    </citation>
    <scope>NUCLEOTIDE SEQUENCE</scope>
    <source>
        <strain evidence="2">BR01</strain>
    </source>
</reference>
<sequence length="668" mass="75100">MATWLTPVRARLRLDVVPSRLWLQARSHLNIALQTPSPASVEIETMPYPTAHPDPSVFEPMSNEYTAVSTPGAHHFTPLSSSETLASLVSQGNFQAADALRKEMIAHYIPIPRDALYLRAALHAITQRRLKGSGSTQQRVDALEAWLSLAPDRHEEWQSFHDIRQRLFRSMDHLNLTLVYRFGFVLASKGYYSGDAAMQVVSTLARYARLSVVERYLRQVEDASRDYHSNKDTTPPSDLLAGAYNLSIRTVALGGKAEAALALISVAQLRGMQISDFTLNIVAKHAPERQLVIDRIRTMYPSWTLRDIDADPVTVECKAIPVGQTADITVLAARLRSLRIALRSPSPPSPHALYSFITSYQALGRTRGLALLRTLAYRHSPKSASTWAFTEMLHHRSRREFIHLLLVFSQHFHLVGVPRKTLLSFIRGTRGQQARKEPVQRWVVAPCPMKGKLWPSAHHTALVWEAIVLLSPTIERERLYGLLLSLVRQSRQQEQEVRDGPSTRQVPDVRTRVHLELPPDTYDAAHFSPFVSSWARRRPVRAAGIMRDMVHVGVEPTMIQWSMVARGYAQHDDPLVALRILGRLEELERGRVEGCGGEGEEGEGDPSKRWSPSDVLLGVHTNVLRGFVLRGDVQHAREVERRLVERLGYQAGDRPATDASIVLLRGLE</sequence>
<comment type="caution">
    <text evidence="2">The sequence shown here is derived from an EMBL/GenBank/DDBJ whole genome shotgun (WGS) entry which is preliminary data.</text>
</comment>
<dbReference type="AlphaFoldDB" id="A0A8I3AA42"/>
<evidence type="ECO:0000256" key="1">
    <source>
        <dbReference type="SAM" id="MobiDB-lite"/>
    </source>
</evidence>
<keyword evidence="3" id="KW-1185">Reference proteome</keyword>
<dbReference type="EMBL" id="JAGFBS010000009">
    <property type="protein sequence ID" value="KAG6377521.1"/>
    <property type="molecule type" value="Genomic_DNA"/>
</dbReference>
<feature type="region of interest" description="Disordered" evidence="1">
    <location>
        <begin position="592"/>
        <end position="611"/>
    </location>
</feature>
<organism evidence="2 3">
    <name type="scientific">Boletus reticuloceps</name>
    <dbReference type="NCBI Taxonomy" id="495285"/>
    <lineage>
        <taxon>Eukaryota</taxon>
        <taxon>Fungi</taxon>
        <taxon>Dikarya</taxon>
        <taxon>Basidiomycota</taxon>
        <taxon>Agaricomycotina</taxon>
        <taxon>Agaricomycetes</taxon>
        <taxon>Agaricomycetidae</taxon>
        <taxon>Boletales</taxon>
        <taxon>Boletineae</taxon>
        <taxon>Boletaceae</taxon>
        <taxon>Boletoideae</taxon>
        <taxon>Boletus</taxon>
    </lineage>
</organism>
<proteinExistence type="predicted"/>
<dbReference type="Gene3D" id="1.25.40.10">
    <property type="entry name" value="Tetratricopeptide repeat domain"/>
    <property type="match status" value="1"/>
</dbReference>
<accession>A0A8I3AA42</accession>
<dbReference type="OrthoDB" id="185373at2759"/>
<evidence type="ECO:0000313" key="3">
    <source>
        <dbReference type="Proteomes" id="UP000683000"/>
    </source>
</evidence>
<protein>
    <submittedName>
        <fullName evidence="2">Uncharacterized protein</fullName>
    </submittedName>
</protein>
<dbReference type="InterPro" id="IPR011990">
    <property type="entry name" value="TPR-like_helical_dom_sf"/>
</dbReference>
<evidence type="ECO:0000313" key="2">
    <source>
        <dbReference type="EMBL" id="KAG6377521.1"/>
    </source>
</evidence>
<gene>
    <name evidence="2" type="ORF">JVT61DRAFT_15331</name>
</gene>
<dbReference type="Proteomes" id="UP000683000">
    <property type="component" value="Unassembled WGS sequence"/>
</dbReference>